<dbReference type="PANTHER" id="PTHR24208">
    <property type="entry name" value="LIM/HOMEOBOX PROTEIN LHX"/>
    <property type="match status" value="1"/>
</dbReference>
<dbReference type="PROSITE" id="PS50071">
    <property type="entry name" value="HOMEOBOX_2"/>
    <property type="match status" value="1"/>
</dbReference>
<feature type="DNA-binding region" description="Homeobox" evidence="13">
    <location>
        <begin position="190"/>
        <end position="249"/>
    </location>
</feature>
<feature type="domain" description="LIM zinc-binding" evidence="17">
    <location>
        <begin position="86"/>
        <end position="148"/>
    </location>
</feature>
<keyword evidence="12 13" id="KW-0539">Nucleus</keyword>
<keyword evidence="3" id="KW-0217">Developmental protein</keyword>
<name>A0AAD9F809_DISEL</name>
<dbReference type="SUPFAM" id="SSF57716">
    <property type="entry name" value="Glucocorticoid receptor-like (DNA-binding domain)"/>
    <property type="match status" value="1"/>
</dbReference>
<dbReference type="InterPro" id="IPR009057">
    <property type="entry name" value="Homeodomain-like_sf"/>
</dbReference>
<evidence type="ECO:0000256" key="9">
    <source>
        <dbReference type="ARBA" id="ARBA00023125"/>
    </source>
</evidence>
<dbReference type="CDD" id="cd00086">
    <property type="entry name" value="homeodomain"/>
    <property type="match status" value="1"/>
</dbReference>
<feature type="compositionally biased region" description="Basic and acidic residues" evidence="16">
    <location>
        <begin position="52"/>
        <end position="68"/>
    </location>
</feature>
<evidence type="ECO:0000256" key="4">
    <source>
        <dbReference type="ARBA" id="ARBA00022723"/>
    </source>
</evidence>
<comment type="function">
    <text evidence="1">Sequence-specific transcription factor which is part of a developmental regulatory system that provides cells with specific positional identities on the anterior-posterior axis.</text>
</comment>
<keyword evidence="20" id="KW-1185">Reference proteome</keyword>
<evidence type="ECO:0000256" key="16">
    <source>
        <dbReference type="SAM" id="MobiDB-lite"/>
    </source>
</evidence>
<feature type="domain" description="Homeobox" evidence="18">
    <location>
        <begin position="188"/>
        <end position="248"/>
    </location>
</feature>
<gene>
    <name evidence="19" type="ORF">KUDE01_007552</name>
</gene>
<evidence type="ECO:0000256" key="6">
    <source>
        <dbReference type="ARBA" id="ARBA00022833"/>
    </source>
</evidence>
<keyword evidence="7" id="KW-0805">Transcription regulation</keyword>
<accession>A0AAD9F809</accession>
<evidence type="ECO:0000256" key="10">
    <source>
        <dbReference type="ARBA" id="ARBA00023155"/>
    </source>
</evidence>
<evidence type="ECO:0000256" key="8">
    <source>
        <dbReference type="ARBA" id="ARBA00023038"/>
    </source>
</evidence>
<dbReference type="GO" id="GO:0030182">
    <property type="term" value="P:neuron differentiation"/>
    <property type="evidence" value="ECO:0007669"/>
    <property type="project" value="TreeGrafter"/>
</dbReference>
<reference evidence="19" key="1">
    <citation type="submission" date="2023-04" db="EMBL/GenBank/DDBJ databases">
        <title>Chromosome-level genome of Chaenocephalus aceratus.</title>
        <authorList>
            <person name="Park H."/>
        </authorList>
    </citation>
    <scope>NUCLEOTIDE SEQUENCE</scope>
    <source>
        <strain evidence="19">DE</strain>
        <tissue evidence="19">Muscle</tissue>
    </source>
</reference>
<keyword evidence="10 13" id="KW-0371">Homeobox</keyword>
<keyword evidence="8 14" id="KW-0440">LIM domain</keyword>
<dbReference type="SUPFAM" id="SSF46689">
    <property type="entry name" value="Homeodomain-like"/>
    <property type="match status" value="1"/>
</dbReference>
<dbReference type="Pfam" id="PF00046">
    <property type="entry name" value="Homeodomain"/>
    <property type="match status" value="1"/>
</dbReference>
<evidence type="ECO:0000313" key="19">
    <source>
        <dbReference type="EMBL" id="KAK1892477.1"/>
    </source>
</evidence>
<evidence type="ECO:0000313" key="20">
    <source>
        <dbReference type="Proteomes" id="UP001228049"/>
    </source>
</evidence>
<dbReference type="GO" id="GO:0046872">
    <property type="term" value="F:metal ion binding"/>
    <property type="evidence" value="ECO:0007669"/>
    <property type="project" value="UniProtKB-KW"/>
</dbReference>
<evidence type="ECO:0000259" key="17">
    <source>
        <dbReference type="PROSITE" id="PS50023"/>
    </source>
</evidence>
<dbReference type="GO" id="GO:0000981">
    <property type="term" value="F:DNA-binding transcription factor activity, RNA polymerase II-specific"/>
    <property type="evidence" value="ECO:0007669"/>
    <property type="project" value="InterPro"/>
</dbReference>
<organism evidence="19 20">
    <name type="scientific">Dissostichus eleginoides</name>
    <name type="common">Patagonian toothfish</name>
    <name type="synonym">Dissostichus amissus</name>
    <dbReference type="NCBI Taxonomy" id="100907"/>
    <lineage>
        <taxon>Eukaryota</taxon>
        <taxon>Metazoa</taxon>
        <taxon>Chordata</taxon>
        <taxon>Craniata</taxon>
        <taxon>Vertebrata</taxon>
        <taxon>Euteleostomi</taxon>
        <taxon>Actinopterygii</taxon>
        <taxon>Neopterygii</taxon>
        <taxon>Teleostei</taxon>
        <taxon>Neoteleostei</taxon>
        <taxon>Acanthomorphata</taxon>
        <taxon>Eupercaria</taxon>
        <taxon>Perciformes</taxon>
        <taxon>Notothenioidei</taxon>
        <taxon>Nototheniidae</taxon>
        <taxon>Dissostichus</taxon>
    </lineage>
</organism>
<dbReference type="Gene3D" id="1.10.10.60">
    <property type="entry name" value="Homeodomain-like"/>
    <property type="match status" value="1"/>
</dbReference>
<feature type="region of interest" description="Disordered" evidence="16">
    <location>
        <begin position="47"/>
        <end position="73"/>
    </location>
</feature>
<dbReference type="FunFam" id="2.10.110.10:FF:000193">
    <property type="entry name" value="LIM homeobox 4"/>
    <property type="match status" value="1"/>
</dbReference>
<evidence type="ECO:0000256" key="13">
    <source>
        <dbReference type="PROSITE-ProRule" id="PRU00108"/>
    </source>
</evidence>
<dbReference type="PROSITE" id="PS50023">
    <property type="entry name" value="LIM_DOMAIN_2"/>
    <property type="match status" value="1"/>
</dbReference>
<evidence type="ECO:0000256" key="11">
    <source>
        <dbReference type="ARBA" id="ARBA00023163"/>
    </source>
</evidence>
<keyword evidence="4 14" id="KW-0479">Metal-binding</keyword>
<dbReference type="AlphaFoldDB" id="A0AAD9F809"/>
<dbReference type="InterPro" id="IPR050453">
    <property type="entry name" value="LIM_Homeobox_TF"/>
</dbReference>
<dbReference type="SMART" id="SM00132">
    <property type="entry name" value="LIM"/>
    <property type="match status" value="1"/>
</dbReference>
<dbReference type="GO" id="GO:0005634">
    <property type="term" value="C:nucleus"/>
    <property type="evidence" value="ECO:0007669"/>
    <property type="project" value="UniProtKB-SubCell"/>
</dbReference>
<keyword evidence="9 13" id="KW-0238">DNA-binding</keyword>
<dbReference type="InterPro" id="IPR001356">
    <property type="entry name" value="HD"/>
</dbReference>
<dbReference type="FunFam" id="1.10.10.60:FF:000095">
    <property type="entry name" value="LIM homeobox transcription factor 1 beta"/>
    <property type="match status" value="1"/>
</dbReference>
<dbReference type="GO" id="GO:0000977">
    <property type="term" value="F:RNA polymerase II transcription regulatory region sequence-specific DNA binding"/>
    <property type="evidence" value="ECO:0007669"/>
    <property type="project" value="TreeGrafter"/>
</dbReference>
<feature type="compositionally biased region" description="Acidic residues" evidence="16">
    <location>
        <begin position="155"/>
        <end position="167"/>
    </location>
</feature>
<dbReference type="InterPro" id="IPR017970">
    <property type="entry name" value="Homeobox_CS"/>
</dbReference>
<comment type="subcellular location">
    <subcellularLocation>
        <location evidence="2 13 15">Nucleus</location>
    </subcellularLocation>
</comment>
<feature type="region of interest" description="Disordered" evidence="16">
    <location>
        <begin position="149"/>
        <end position="199"/>
    </location>
</feature>
<dbReference type="Gene3D" id="2.10.110.10">
    <property type="entry name" value="Cysteine Rich Protein"/>
    <property type="match status" value="1"/>
</dbReference>
<dbReference type="PANTHER" id="PTHR24208:SF96">
    <property type="entry name" value="LIM HOMEOBOX TRANSCRIPTION FACTOR 1-BETA"/>
    <property type="match status" value="1"/>
</dbReference>
<dbReference type="PROSITE" id="PS00478">
    <property type="entry name" value="LIM_DOMAIN_1"/>
    <property type="match status" value="1"/>
</dbReference>
<keyword evidence="5" id="KW-0677">Repeat</keyword>
<evidence type="ECO:0000256" key="1">
    <source>
        <dbReference type="ARBA" id="ARBA00003263"/>
    </source>
</evidence>
<evidence type="ECO:0000256" key="15">
    <source>
        <dbReference type="RuleBase" id="RU000682"/>
    </source>
</evidence>
<dbReference type="CDD" id="cd09378">
    <property type="entry name" value="LIM2_Lmx1a_Lmx1b"/>
    <property type="match status" value="1"/>
</dbReference>
<evidence type="ECO:0000256" key="2">
    <source>
        <dbReference type="ARBA" id="ARBA00004123"/>
    </source>
</evidence>
<dbReference type="Proteomes" id="UP001228049">
    <property type="component" value="Unassembled WGS sequence"/>
</dbReference>
<evidence type="ECO:0000256" key="3">
    <source>
        <dbReference type="ARBA" id="ARBA00022473"/>
    </source>
</evidence>
<dbReference type="Pfam" id="PF00412">
    <property type="entry name" value="LIM"/>
    <property type="match status" value="1"/>
</dbReference>
<evidence type="ECO:0000256" key="7">
    <source>
        <dbReference type="ARBA" id="ARBA00023015"/>
    </source>
</evidence>
<dbReference type="SMART" id="SM00389">
    <property type="entry name" value="HOX"/>
    <property type="match status" value="1"/>
</dbReference>
<evidence type="ECO:0000259" key="18">
    <source>
        <dbReference type="PROSITE" id="PS50071"/>
    </source>
</evidence>
<proteinExistence type="predicted"/>
<comment type="caution">
    <text evidence="19">The sequence shown here is derived from an EMBL/GenBank/DDBJ whole genome shotgun (WGS) entry which is preliminary data.</text>
</comment>
<keyword evidence="11" id="KW-0804">Transcription</keyword>
<evidence type="ECO:0000256" key="5">
    <source>
        <dbReference type="ARBA" id="ARBA00022737"/>
    </source>
</evidence>
<evidence type="ECO:0000256" key="12">
    <source>
        <dbReference type="ARBA" id="ARBA00023242"/>
    </source>
</evidence>
<dbReference type="PROSITE" id="PS00027">
    <property type="entry name" value="HOMEOBOX_1"/>
    <property type="match status" value="1"/>
</dbReference>
<evidence type="ECO:0000256" key="14">
    <source>
        <dbReference type="PROSITE-ProRule" id="PRU00125"/>
    </source>
</evidence>
<dbReference type="EMBL" id="JASDAP010000013">
    <property type="protein sequence ID" value="KAK1892477.1"/>
    <property type="molecule type" value="Genomic_DNA"/>
</dbReference>
<protein>
    <submittedName>
        <fullName evidence="19">LIM homeobox transcription factor 1-beta</fullName>
    </submittedName>
</protein>
<sequence length="357" mass="39569">MEQAAGRGPRLVQSWPAPLQNERLSPGLWGGGTAGGGGGALCERLHQSRSRHPSDRHLGRTTGREERGAGGGVMRPAGSVIRLFATKCSGCLEKIAPTEFVMRALECVYHLNCFCCCVCDRQLRKGDEFVLKEGQLLCKIDYEREKDLLSSVSPDDSDSEKSDDEELDIKQEKGIGSQSKSDDGKDPRRPKRPRTILTTQQRRAFKASFEVSSKPCRKVRETLAAETGLSVRVVQVWFQNQRAKMKKLRLGQEVMSNRMEGMMNSFTPLAPQQQLVAMDQNGYSTDPFQQGLTPPQMPGDHMNPYGNDSAFHDIDSDTSLTSLSDCFMASSDVNSMQARAGNPIDRLYSMQNSYFAS</sequence>
<keyword evidence="6 14" id="KW-0862">Zinc</keyword>
<dbReference type="InterPro" id="IPR001781">
    <property type="entry name" value="Znf_LIM"/>
</dbReference>